<dbReference type="Gene3D" id="1.20.1080.10">
    <property type="entry name" value="Glycerol uptake facilitator protein"/>
    <property type="match status" value="1"/>
</dbReference>
<feature type="transmembrane region" description="Helical" evidence="10">
    <location>
        <begin position="496"/>
        <end position="517"/>
    </location>
</feature>
<keyword evidence="5" id="KW-0964">Secreted</keyword>
<dbReference type="GO" id="GO:0005576">
    <property type="term" value="C:extracellular region"/>
    <property type="evidence" value="ECO:0007669"/>
    <property type="project" value="UniProtKB-SubCell"/>
</dbReference>
<feature type="transmembrane region" description="Helical" evidence="10">
    <location>
        <begin position="459"/>
        <end position="481"/>
    </location>
</feature>
<evidence type="ECO:0000313" key="14">
    <source>
        <dbReference type="Proteomes" id="UP000027138"/>
    </source>
</evidence>
<dbReference type="AlphaFoldDB" id="A0A067KV73"/>
<dbReference type="InterPro" id="IPR032861">
    <property type="entry name" value="TAXi_N"/>
</dbReference>
<keyword evidence="14" id="KW-1185">Reference proteome</keyword>
<dbReference type="GO" id="GO:0015267">
    <property type="term" value="F:channel activity"/>
    <property type="evidence" value="ECO:0007669"/>
    <property type="project" value="InterPro"/>
</dbReference>
<dbReference type="Gene3D" id="2.40.70.10">
    <property type="entry name" value="Acid Proteases"/>
    <property type="match status" value="2"/>
</dbReference>
<dbReference type="InterPro" id="IPR034294">
    <property type="entry name" value="Aquaporin_transptr"/>
</dbReference>
<evidence type="ECO:0000256" key="6">
    <source>
        <dbReference type="ARBA" id="ARBA00022692"/>
    </source>
</evidence>
<dbReference type="InterPro" id="IPR023271">
    <property type="entry name" value="Aquaporin-like"/>
</dbReference>
<evidence type="ECO:0000256" key="1">
    <source>
        <dbReference type="ARBA" id="ARBA00004141"/>
    </source>
</evidence>
<dbReference type="OrthoDB" id="1904546at2759"/>
<name>A0A067KV73_JATCU</name>
<evidence type="ECO:0000256" key="3">
    <source>
        <dbReference type="ARBA" id="ARBA00007447"/>
    </source>
</evidence>
<evidence type="ECO:0000256" key="8">
    <source>
        <dbReference type="ARBA" id="ARBA00022989"/>
    </source>
</evidence>
<feature type="transmembrane region" description="Helical" evidence="10">
    <location>
        <begin position="382"/>
        <end position="400"/>
    </location>
</feature>
<dbReference type="SUPFAM" id="SSF81338">
    <property type="entry name" value="Aquaporin-like"/>
    <property type="match status" value="1"/>
</dbReference>
<comment type="subcellular location">
    <subcellularLocation>
        <location evidence="1">Membrane</location>
        <topology evidence="1">Multi-pass membrane protein</topology>
    </subcellularLocation>
    <subcellularLocation>
        <location evidence="2">Secreted</location>
        <location evidence="2">Extracellular space</location>
    </subcellularLocation>
</comment>
<evidence type="ECO:0000256" key="5">
    <source>
        <dbReference type="ARBA" id="ARBA00022525"/>
    </source>
</evidence>
<gene>
    <name evidence="13" type="ORF">JCGZ_02114</name>
</gene>
<dbReference type="FunFam" id="2.40.70.10:FF:000041">
    <property type="entry name" value="Basic 7S globulin"/>
    <property type="match status" value="1"/>
</dbReference>
<proteinExistence type="inferred from homology"/>
<evidence type="ECO:0000313" key="13">
    <source>
        <dbReference type="EMBL" id="KDP40116.1"/>
    </source>
</evidence>
<evidence type="ECO:0008006" key="15">
    <source>
        <dbReference type="Google" id="ProtNLM"/>
    </source>
</evidence>
<dbReference type="PROSITE" id="PS00221">
    <property type="entry name" value="MIP"/>
    <property type="match status" value="1"/>
</dbReference>
<organism evidence="13 14">
    <name type="scientific">Jatropha curcas</name>
    <name type="common">Barbados nut</name>
    <dbReference type="NCBI Taxonomy" id="180498"/>
    <lineage>
        <taxon>Eukaryota</taxon>
        <taxon>Viridiplantae</taxon>
        <taxon>Streptophyta</taxon>
        <taxon>Embryophyta</taxon>
        <taxon>Tracheophyta</taxon>
        <taxon>Spermatophyta</taxon>
        <taxon>Magnoliopsida</taxon>
        <taxon>eudicotyledons</taxon>
        <taxon>Gunneridae</taxon>
        <taxon>Pentapetalae</taxon>
        <taxon>rosids</taxon>
        <taxon>fabids</taxon>
        <taxon>Malpighiales</taxon>
        <taxon>Euphorbiaceae</taxon>
        <taxon>Crotonoideae</taxon>
        <taxon>Jatropheae</taxon>
        <taxon>Jatropha</taxon>
    </lineage>
</organism>
<dbReference type="GO" id="GO:0016020">
    <property type="term" value="C:membrane"/>
    <property type="evidence" value="ECO:0007669"/>
    <property type="project" value="UniProtKB-SubCell"/>
</dbReference>
<dbReference type="PANTHER" id="PTHR45724">
    <property type="entry name" value="AQUAPORIN NIP2-1"/>
    <property type="match status" value="1"/>
</dbReference>
<feature type="domain" description="Xylanase inhibitor C-terminal" evidence="11">
    <location>
        <begin position="201"/>
        <end position="364"/>
    </location>
</feature>
<evidence type="ECO:0000256" key="4">
    <source>
        <dbReference type="ARBA" id="ARBA00022448"/>
    </source>
</evidence>
<evidence type="ECO:0000259" key="11">
    <source>
        <dbReference type="Pfam" id="PF14541"/>
    </source>
</evidence>
<feature type="transmembrane region" description="Helical" evidence="10">
    <location>
        <begin position="566"/>
        <end position="587"/>
    </location>
</feature>
<keyword evidence="8 10" id="KW-1133">Transmembrane helix</keyword>
<keyword evidence="7" id="KW-0732">Signal</keyword>
<dbReference type="Pfam" id="PF00230">
    <property type="entry name" value="MIP"/>
    <property type="match status" value="1"/>
</dbReference>
<accession>A0A067KV73</accession>
<reference evidence="13 14" key="1">
    <citation type="journal article" date="2014" name="PLoS ONE">
        <title>Global Analysis of Gene Expression Profiles in Physic Nut (Jatropha curcas L.) Seedlings Exposed to Salt Stress.</title>
        <authorList>
            <person name="Zhang L."/>
            <person name="Zhang C."/>
            <person name="Wu P."/>
            <person name="Chen Y."/>
            <person name="Li M."/>
            <person name="Jiang H."/>
            <person name="Wu G."/>
        </authorList>
    </citation>
    <scope>NUCLEOTIDE SEQUENCE [LARGE SCALE GENOMIC DNA]</scope>
    <source>
        <strain evidence="14">cv. GZQX0401</strain>
        <tissue evidence="13">Young leaves</tissue>
    </source>
</reference>
<evidence type="ECO:0000259" key="12">
    <source>
        <dbReference type="Pfam" id="PF14543"/>
    </source>
</evidence>
<evidence type="ECO:0000256" key="2">
    <source>
        <dbReference type="ARBA" id="ARBA00004239"/>
    </source>
</evidence>
<dbReference type="InterPro" id="IPR021109">
    <property type="entry name" value="Peptidase_aspartic_dom_sf"/>
</dbReference>
<dbReference type="Pfam" id="PF14543">
    <property type="entry name" value="TAXi_N"/>
    <property type="match status" value="1"/>
</dbReference>
<dbReference type="InterPro" id="IPR022357">
    <property type="entry name" value="MIP_CS"/>
</dbReference>
<evidence type="ECO:0000256" key="10">
    <source>
        <dbReference type="SAM" id="Phobius"/>
    </source>
</evidence>
<feature type="domain" description="Xylanase inhibitor N-terminal" evidence="12">
    <location>
        <begin position="8"/>
        <end position="155"/>
    </location>
</feature>
<dbReference type="InterPro" id="IPR000425">
    <property type="entry name" value="MIP"/>
</dbReference>
<feature type="transmembrane region" description="Helical" evidence="10">
    <location>
        <begin position="524"/>
        <end position="546"/>
    </location>
</feature>
<dbReference type="EMBL" id="KK914334">
    <property type="protein sequence ID" value="KDP40116.1"/>
    <property type="molecule type" value="Genomic_DNA"/>
</dbReference>
<keyword evidence="4" id="KW-0813">Transport</keyword>
<keyword evidence="9 10" id="KW-0472">Membrane</keyword>
<protein>
    <recommendedName>
        <fullName evidence="15">Peptidase A1 domain-containing protein</fullName>
    </recommendedName>
</protein>
<feature type="transmembrane region" description="Helical" evidence="10">
    <location>
        <begin position="412"/>
        <end position="430"/>
    </location>
</feature>
<dbReference type="PRINTS" id="PR00783">
    <property type="entry name" value="MINTRINSICP"/>
</dbReference>
<evidence type="ECO:0000256" key="9">
    <source>
        <dbReference type="ARBA" id="ARBA00023136"/>
    </source>
</evidence>
<dbReference type="SUPFAM" id="SSF50630">
    <property type="entry name" value="Acid proteases"/>
    <property type="match status" value="1"/>
</dbReference>
<dbReference type="Pfam" id="PF14541">
    <property type="entry name" value="TAXi_C"/>
    <property type="match status" value="1"/>
</dbReference>
<sequence length="618" mass="66413">MDCDDGSYLSSTLKHSFCGSAPCSVAKAQCFGQCQPGRRRPGCDKEHCYILADNTIPALGSGFDIGLISLDKIALQSTDGSKFGPTVTVSDFIFGCLGARERLSNLAKGADGMIGLGRQPITLPTQLSSGGSFRKKFAICLPSTPKLNGVMFFGDSPYAFYPSYNTSKTIDVSTRFHYTKLYVRTEFSGSSIVTRGPPSPEYFVNVTSILVNRKPIFINPTFLEFHRNGKGGAKIATVEPYTKLETTIYKSLVKAFDKEIAVLSGSKVSPVAPFTDCYKIDHIGMTPLGIGVPDLAFEFENNKNEQWEMYGFNSMVEVSRDVACLAFLDAGDDPIVTTPIVIGAHQLQDNLLQFDLASNRLAFTRTLLLAAAECSNFKNAQVIAEMMGTFVLMICVCGIIGTTQLTRDQLGLLEYATTAGLTVIVLVFSIGPISGAHVNPAITIAFATFGHFPWSRVPFYVSAQIVGSALASYAGGSIYGIKPDLMTTRPFHGCSSAFWVEFIATFIIMFVAASLAYQTSVRQLSGFVLGVAIALAVLITGPLSGGSLNPARSLGPAIVSRNFKDIWVYITAPILGSITGALMFHVLRIQRRPCSSTSSPDTGLLAHSMDFGGTVDSS</sequence>
<keyword evidence="6 10" id="KW-0812">Transmembrane</keyword>
<comment type="similarity">
    <text evidence="3">Belongs to the peptidase A1 family.</text>
</comment>
<dbReference type="PANTHER" id="PTHR45724:SF26">
    <property type="entry name" value="AQUAPORIN NIP7-1-RELATED"/>
    <property type="match status" value="1"/>
</dbReference>
<dbReference type="InterPro" id="IPR032799">
    <property type="entry name" value="TAXi_C"/>
</dbReference>
<evidence type="ECO:0000256" key="7">
    <source>
        <dbReference type="ARBA" id="ARBA00022729"/>
    </source>
</evidence>
<dbReference type="Proteomes" id="UP000027138">
    <property type="component" value="Unassembled WGS sequence"/>
</dbReference>